<protein>
    <submittedName>
        <fullName evidence="2">Uncharacterized protein</fullName>
    </submittedName>
</protein>
<dbReference type="EMBL" id="CAWUPB010001158">
    <property type="protein sequence ID" value="CAK7339719.1"/>
    <property type="molecule type" value="Genomic_DNA"/>
</dbReference>
<evidence type="ECO:0000256" key="1">
    <source>
        <dbReference type="SAM" id="MobiDB-lite"/>
    </source>
</evidence>
<gene>
    <name evidence="2" type="ORF">DCAF_LOCUS14793</name>
</gene>
<sequence length="157" mass="17792">MSHRKVYSQGSIPFSWENSPGVSKVIPQEYPKDKGLNAIKISPPTYPILFPDQDSDSSSKKIPLPPCVSTKIEPPRRSRSAKGFRWWQEDPFLAAYKECTKNARNGKFSSESKKNVGSKVRKNRLIFSCKNSCDVQDDNVVRLANLPAIPRERVRGR</sequence>
<keyword evidence="3" id="KW-1185">Reference proteome</keyword>
<name>A0AAV1RSR5_9ROSI</name>
<evidence type="ECO:0000313" key="3">
    <source>
        <dbReference type="Proteomes" id="UP001314170"/>
    </source>
</evidence>
<proteinExistence type="predicted"/>
<dbReference type="AlphaFoldDB" id="A0AAV1RSR5"/>
<comment type="caution">
    <text evidence="2">The sequence shown here is derived from an EMBL/GenBank/DDBJ whole genome shotgun (WGS) entry which is preliminary data.</text>
</comment>
<evidence type="ECO:0000313" key="2">
    <source>
        <dbReference type="EMBL" id="CAK7339719.1"/>
    </source>
</evidence>
<dbReference type="PANTHER" id="PTHR33696">
    <property type="entry name" value="T22J18.15-RELATED"/>
    <property type="match status" value="1"/>
</dbReference>
<organism evidence="2 3">
    <name type="scientific">Dovyalis caffra</name>
    <dbReference type="NCBI Taxonomy" id="77055"/>
    <lineage>
        <taxon>Eukaryota</taxon>
        <taxon>Viridiplantae</taxon>
        <taxon>Streptophyta</taxon>
        <taxon>Embryophyta</taxon>
        <taxon>Tracheophyta</taxon>
        <taxon>Spermatophyta</taxon>
        <taxon>Magnoliopsida</taxon>
        <taxon>eudicotyledons</taxon>
        <taxon>Gunneridae</taxon>
        <taxon>Pentapetalae</taxon>
        <taxon>rosids</taxon>
        <taxon>fabids</taxon>
        <taxon>Malpighiales</taxon>
        <taxon>Salicaceae</taxon>
        <taxon>Flacourtieae</taxon>
        <taxon>Dovyalis</taxon>
    </lineage>
</organism>
<reference evidence="2 3" key="1">
    <citation type="submission" date="2024-01" db="EMBL/GenBank/DDBJ databases">
        <authorList>
            <person name="Waweru B."/>
        </authorList>
    </citation>
    <scope>NUCLEOTIDE SEQUENCE [LARGE SCALE GENOMIC DNA]</scope>
</reference>
<accession>A0AAV1RSR5</accession>
<dbReference type="PANTHER" id="PTHR33696:SF20">
    <property type="entry name" value="DUF688 FAMILY PROTEIN"/>
    <property type="match status" value="1"/>
</dbReference>
<dbReference type="Proteomes" id="UP001314170">
    <property type="component" value="Unassembled WGS sequence"/>
</dbReference>
<feature type="region of interest" description="Disordered" evidence="1">
    <location>
        <begin position="50"/>
        <end position="80"/>
    </location>
</feature>